<sequence length="307" mass="34934">MMLIGEQLKERRLEKGLTIDDIQIATKIQARHIQAIERNDFSLIPGNFYVRAFIREYAQAVGLDPHALMDEHRSELPETLSTDTRDFTTLKRSRTRTTVKDKSPFQMLLPTIFVLLLLFLIGFIIYEFVLTTDEAEPTSPVEDNPSSVGDPVTIPPENNDTDQTGETDPDADDTIDESVSDDEEDAAQPEGTEPVLELKEFENNASIYHYVTPDDSITMRVDTTNQNWLQIEDDSGQSLYEQMLTTGNSPVEIDLTDVDFTYLRFGEPGVITIEINGKPLEFSEEMNMSTVQEVWIYFNDAYEPDQE</sequence>
<protein>
    <submittedName>
        <fullName evidence="4">Protein RodZ, contains Xre-like HTH and DUF4115 domains</fullName>
    </submittedName>
</protein>
<keyword evidence="2" id="KW-0812">Transmembrane</keyword>
<dbReference type="AlphaFoldDB" id="A0A1I6QGS8"/>
<evidence type="ECO:0000259" key="3">
    <source>
        <dbReference type="Pfam" id="PF13464"/>
    </source>
</evidence>
<dbReference type="Pfam" id="PF13464">
    <property type="entry name" value="RodZ_C"/>
    <property type="match status" value="1"/>
</dbReference>
<dbReference type="Gene3D" id="1.10.260.40">
    <property type="entry name" value="lambda repressor-like DNA-binding domains"/>
    <property type="match status" value="1"/>
</dbReference>
<dbReference type="GO" id="GO:0003677">
    <property type="term" value="F:DNA binding"/>
    <property type="evidence" value="ECO:0007669"/>
    <property type="project" value="InterPro"/>
</dbReference>
<dbReference type="InterPro" id="IPR001387">
    <property type="entry name" value="Cro/C1-type_HTH"/>
</dbReference>
<reference evidence="4 5" key="1">
    <citation type="submission" date="2016-10" db="EMBL/GenBank/DDBJ databases">
        <authorList>
            <person name="de Groot N.N."/>
        </authorList>
    </citation>
    <scope>NUCLEOTIDE SEQUENCE [LARGE SCALE GENOMIC DNA]</scope>
    <source>
        <strain evidence="4 5">DSM 17074</strain>
    </source>
</reference>
<dbReference type="Pfam" id="PF13413">
    <property type="entry name" value="HTH_25"/>
    <property type="match status" value="1"/>
</dbReference>
<evidence type="ECO:0000256" key="1">
    <source>
        <dbReference type="SAM" id="MobiDB-lite"/>
    </source>
</evidence>
<dbReference type="PANTHER" id="PTHR34475:SF1">
    <property type="entry name" value="CYTOSKELETON PROTEIN RODZ"/>
    <property type="match status" value="1"/>
</dbReference>
<dbReference type="PANTHER" id="PTHR34475">
    <property type="match status" value="1"/>
</dbReference>
<proteinExistence type="predicted"/>
<feature type="domain" description="Cytoskeleton protein RodZ-like C-terminal" evidence="3">
    <location>
        <begin position="222"/>
        <end position="285"/>
    </location>
</feature>
<dbReference type="InterPro" id="IPR025194">
    <property type="entry name" value="RodZ-like_C"/>
</dbReference>
<accession>A0A1I6QGS8</accession>
<keyword evidence="2" id="KW-0472">Membrane</keyword>
<dbReference type="EMBL" id="FPAI01000004">
    <property type="protein sequence ID" value="SFS51699.1"/>
    <property type="molecule type" value="Genomic_DNA"/>
</dbReference>
<evidence type="ECO:0000313" key="4">
    <source>
        <dbReference type="EMBL" id="SFS51699.1"/>
    </source>
</evidence>
<dbReference type="InterPro" id="IPR010982">
    <property type="entry name" value="Lambda_DNA-bd_dom_sf"/>
</dbReference>
<feature type="compositionally biased region" description="Acidic residues" evidence="1">
    <location>
        <begin position="159"/>
        <end position="187"/>
    </location>
</feature>
<dbReference type="SUPFAM" id="SSF47413">
    <property type="entry name" value="lambda repressor-like DNA-binding domains"/>
    <property type="match status" value="1"/>
</dbReference>
<dbReference type="InterPro" id="IPR050400">
    <property type="entry name" value="Bact_Cytoskel_RodZ"/>
</dbReference>
<keyword evidence="2" id="KW-1133">Transmembrane helix</keyword>
<dbReference type="Proteomes" id="UP000199139">
    <property type="component" value="Unassembled WGS sequence"/>
</dbReference>
<feature type="transmembrane region" description="Helical" evidence="2">
    <location>
        <begin position="107"/>
        <end position="129"/>
    </location>
</feature>
<organism evidence="4 5">
    <name type="scientific">Halolactibacillus miurensis</name>
    <dbReference type="NCBI Taxonomy" id="306541"/>
    <lineage>
        <taxon>Bacteria</taxon>
        <taxon>Bacillati</taxon>
        <taxon>Bacillota</taxon>
        <taxon>Bacilli</taxon>
        <taxon>Bacillales</taxon>
        <taxon>Bacillaceae</taxon>
        <taxon>Halolactibacillus</taxon>
    </lineage>
</organism>
<dbReference type="CDD" id="cd00093">
    <property type="entry name" value="HTH_XRE"/>
    <property type="match status" value="1"/>
</dbReference>
<evidence type="ECO:0000256" key="2">
    <source>
        <dbReference type="SAM" id="Phobius"/>
    </source>
</evidence>
<name>A0A1I6QGS8_9BACI</name>
<dbReference type="RefSeq" id="WP_062320009.1">
    <property type="nucleotide sequence ID" value="NZ_FPAI01000004.1"/>
</dbReference>
<feature type="region of interest" description="Disordered" evidence="1">
    <location>
        <begin position="136"/>
        <end position="194"/>
    </location>
</feature>
<evidence type="ECO:0000313" key="5">
    <source>
        <dbReference type="Proteomes" id="UP000199139"/>
    </source>
</evidence>
<gene>
    <name evidence="4" type="ORF">SAMN05421668_104148</name>
</gene>
<dbReference type="STRING" id="306541.SAMN05421668_104148"/>